<keyword evidence="1" id="KW-0175">Coiled coil</keyword>
<comment type="caution">
    <text evidence="3">The sequence shown here is derived from an EMBL/GenBank/DDBJ whole genome shotgun (WGS) entry which is preliminary data.</text>
</comment>
<dbReference type="AlphaFoldDB" id="A0A066ZP23"/>
<protein>
    <submittedName>
        <fullName evidence="3">Uncharacterized protein</fullName>
    </submittedName>
</protein>
<feature type="transmembrane region" description="Helical" evidence="2">
    <location>
        <begin position="328"/>
        <end position="349"/>
    </location>
</feature>
<dbReference type="RefSeq" id="WP_029909946.1">
    <property type="nucleotide sequence ID" value="NZ_AP020335.1"/>
</dbReference>
<gene>
    <name evidence="3" type="ORF">EI16_04505</name>
</gene>
<dbReference type="EMBL" id="JMIU01000001">
    <property type="protein sequence ID" value="KDN95568.1"/>
    <property type="molecule type" value="Genomic_DNA"/>
</dbReference>
<dbReference type="STRING" id="28885.EI16_04505"/>
<proteinExistence type="predicted"/>
<reference evidence="3 4" key="1">
    <citation type="submission" date="2014-04" db="EMBL/GenBank/DDBJ databases">
        <title>Draft genome sequence of Hydrogenovibrio marinus MH-110, a model organism for aerobic H2 metabolism.</title>
        <authorList>
            <person name="Cha H.J."/>
            <person name="Jo B.H."/>
            <person name="Hwang B.H."/>
        </authorList>
    </citation>
    <scope>NUCLEOTIDE SEQUENCE [LARGE SCALE GENOMIC DNA]</scope>
    <source>
        <strain evidence="3 4">MH-110</strain>
    </source>
</reference>
<keyword evidence="2" id="KW-0472">Membrane</keyword>
<evidence type="ECO:0000256" key="2">
    <source>
        <dbReference type="SAM" id="Phobius"/>
    </source>
</evidence>
<accession>A0A066ZP23</accession>
<feature type="coiled-coil region" evidence="1">
    <location>
        <begin position="358"/>
        <end position="385"/>
    </location>
</feature>
<dbReference type="Proteomes" id="UP000027341">
    <property type="component" value="Unassembled WGS sequence"/>
</dbReference>
<evidence type="ECO:0000256" key="1">
    <source>
        <dbReference type="SAM" id="Coils"/>
    </source>
</evidence>
<evidence type="ECO:0000313" key="4">
    <source>
        <dbReference type="Proteomes" id="UP000027341"/>
    </source>
</evidence>
<sequence>MDKLLYLNESGVVLIDVNSAMQHKLSETKFSWSDWDRIETAVGGLPSEKSVAVILDFVDDSHQMHWVAKLFPWEKQAYEKRLEEKTRSEGAILVRLSWFAHYRQTDEGRDEQALMISSVFSNTQLEALFNLFEEAQISVKAIYSYSFLLENFFLNKLAPALSLSKKDLERPMMLVFRESRVNFRQIFFNFGRLNISRHIELDDELESDHAINSGLIHETQIAVKYLYNQKLIPLNSEVSFIYINSHGHDEGEVATEYLEKVALSNWSPEAFFVVASDLYTITNTRRWDDSLYNTLDFLTAYLHKSNLQTFYKNHFVNKILLFSRLQKWLLSLSIFLFLLASYYLLTLGVDNYMLSHKRQLMDVKIQQLNEEKSRLQRSVDLQYDAEDIKASVNFSESLLKLKLRGIAGFDMAALSQVLSRHNHIALSSVAWQKLDTFDSSSISVTLKGWVYPFHEAYEMPVKWVDDLVQDFRSKPNVESVTLTKEPLDRSLKKSLVISSASDEAINVLPFEVKLVIGGGK</sequence>
<evidence type="ECO:0000313" key="3">
    <source>
        <dbReference type="EMBL" id="KDN95568.1"/>
    </source>
</evidence>
<name>A0A066ZP23_HYDMR</name>
<keyword evidence="2" id="KW-0812">Transmembrane</keyword>
<organism evidence="3 4">
    <name type="scientific">Hydrogenovibrio marinus</name>
    <dbReference type="NCBI Taxonomy" id="28885"/>
    <lineage>
        <taxon>Bacteria</taxon>
        <taxon>Pseudomonadati</taxon>
        <taxon>Pseudomonadota</taxon>
        <taxon>Gammaproteobacteria</taxon>
        <taxon>Thiotrichales</taxon>
        <taxon>Piscirickettsiaceae</taxon>
        <taxon>Hydrogenovibrio</taxon>
    </lineage>
</organism>
<keyword evidence="2" id="KW-1133">Transmembrane helix</keyword>
<keyword evidence="4" id="KW-1185">Reference proteome</keyword>